<reference evidence="3" key="1">
    <citation type="submission" date="2017-06" db="EMBL/GenBank/DDBJ databases">
        <authorList>
            <person name="Varghese N."/>
            <person name="Submissions S."/>
        </authorList>
    </citation>
    <scope>NUCLEOTIDE SEQUENCE [LARGE SCALE GENOMIC DNA]</scope>
    <source>
        <strain evidence="3">DSM 11116</strain>
    </source>
</reference>
<dbReference type="OrthoDB" id="1447802at2"/>
<dbReference type="AlphaFoldDB" id="A0A212T715"/>
<protein>
    <recommendedName>
        <fullName evidence="4">Magnesium citrate secondary transporter</fullName>
    </recommendedName>
</protein>
<keyword evidence="1" id="KW-0812">Transmembrane</keyword>
<feature type="transmembrane region" description="Helical" evidence="1">
    <location>
        <begin position="73"/>
        <end position="95"/>
    </location>
</feature>
<feature type="transmembrane region" description="Helical" evidence="1">
    <location>
        <begin position="41"/>
        <end position="61"/>
    </location>
</feature>
<name>A0A212T715_9BACT</name>
<evidence type="ECO:0000256" key="1">
    <source>
        <dbReference type="SAM" id="Phobius"/>
    </source>
</evidence>
<feature type="transmembrane region" description="Helical" evidence="1">
    <location>
        <begin position="12"/>
        <end position="29"/>
    </location>
</feature>
<dbReference type="Proteomes" id="UP000198131">
    <property type="component" value="Unassembled WGS sequence"/>
</dbReference>
<dbReference type="RefSeq" id="WP_088841849.1">
    <property type="nucleotide sequence ID" value="NZ_FYEW01000001.1"/>
</dbReference>
<keyword evidence="1" id="KW-1133">Transmembrane helix</keyword>
<evidence type="ECO:0000313" key="2">
    <source>
        <dbReference type="EMBL" id="SNC61660.1"/>
    </source>
</evidence>
<proteinExistence type="predicted"/>
<feature type="transmembrane region" description="Helical" evidence="1">
    <location>
        <begin position="107"/>
        <end position="123"/>
    </location>
</feature>
<organism evidence="2 3">
    <name type="scientific">Hymenobacter gelipurpurascens</name>
    <dbReference type="NCBI Taxonomy" id="89968"/>
    <lineage>
        <taxon>Bacteria</taxon>
        <taxon>Pseudomonadati</taxon>
        <taxon>Bacteroidota</taxon>
        <taxon>Cytophagia</taxon>
        <taxon>Cytophagales</taxon>
        <taxon>Hymenobacteraceae</taxon>
        <taxon>Hymenobacter</taxon>
    </lineage>
</organism>
<dbReference type="EMBL" id="FYEW01000001">
    <property type="protein sequence ID" value="SNC61660.1"/>
    <property type="molecule type" value="Genomic_DNA"/>
</dbReference>
<evidence type="ECO:0008006" key="4">
    <source>
        <dbReference type="Google" id="ProtNLM"/>
    </source>
</evidence>
<keyword evidence="1" id="KW-0472">Membrane</keyword>
<evidence type="ECO:0000313" key="3">
    <source>
        <dbReference type="Proteomes" id="UP000198131"/>
    </source>
</evidence>
<accession>A0A212T715</accession>
<gene>
    <name evidence="2" type="ORF">SAMN06265337_0513</name>
</gene>
<sequence length="129" mass="14907">MKKWPSELRHPLFLVGTAVYVVAVVYKHGGSLSAHWPLPTAMRSYVADVLALPLELTMLLWFFRRFYFHRPSFVLPTSWIFSTWVVMSVWFEAILPHFDARTTPDPLDIVAYAAGGVVFWRWLNRPAVA</sequence>
<keyword evidence="3" id="KW-1185">Reference proteome</keyword>